<evidence type="ECO:0000256" key="5">
    <source>
        <dbReference type="ARBA" id="ARBA00023136"/>
    </source>
</evidence>
<accession>A0A9D2SEH9</accession>
<evidence type="ECO:0000256" key="4">
    <source>
        <dbReference type="ARBA" id="ARBA00022989"/>
    </source>
</evidence>
<reference evidence="9" key="1">
    <citation type="journal article" date="2021" name="PeerJ">
        <title>Extensive microbial diversity within the chicken gut microbiome revealed by metagenomics and culture.</title>
        <authorList>
            <person name="Gilroy R."/>
            <person name="Ravi A."/>
            <person name="Getino M."/>
            <person name="Pursley I."/>
            <person name="Horton D.L."/>
            <person name="Alikhan N.F."/>
            <person name="Baker D."/>
            <person name="Gharbi K."/>
            <person name="Hall N."/>
            <person name="Watson M."/>
            <person name="Adriaenssens E.M."/>
            <person name="Foster-Nyarko E."/>
            <person name="Jarju S."/>
            <person name="Secka A."/>
            <person name="Antonio M."/>
            <person name="Oren A."/>
            <person name="Chaudhuri R.R."/>
            <person name="La Ragione R."/>
            <person name="Hildebrand F."/>
            <person name="Pallen M.J."/>
        </authorList>
    </citation>
    <scope>NUCLEOTIDE SEQUENCE</scope>
    <source>
        <strain evidence="9">USAMLcec3-2134</strain>
    </source>
</reference>
<evidence type="ECO:0000256" key="7">
    <source>
        <dbReference type="SAM" id="Phobius"/>
    </source>
</evidence>
<proteinExistence type="inferred from homology"/>
<feature type="domain" description="ABC3 transporter permease C-terminal" evidence="8">
    <location>
        <begin position="718"/>
        <end position="834"/>
    </location>
</feature>
<feature type="domain" description="ABC3 transporter permease C-terminal" evidence="8">
    <location>
        <begin position="267"/>
        <end position="382"/>
    </location>
</feature>
<feature type="transmembrane region" description="Helical" evidence="7">
    <location>
        <begin position="424"/>
        <end position="448"/>
    </location>
</feature>
<reference evidence="9" key="2">
    <citation type="submission" date="2021-04" db="EMBL/GenBank/DDBJ databases">
        <authorList>
            <person name="Gilroy R."/>
        </authorList>
    </citation>
    <scope>NUCLEOTIDE SEQUENCE</scope>
    <source>
        <strain evidence="9">USAMLcec3-2134</strain>
    </source>
</reference>
<sequence length="847" mass="92561">MLANNNLKICRKLVRRDFFFHKAGSLLLILAAALVTGLYSFIFLLGSAVEGAFLLSYQYAYGSSSHILYTGMTERQAEAVSGHPDVRSAVRSGSPGQISSPLIGQRTVTLAVADRDYAETVFSLPAAGRLPQEADEIALDIYTMDSLGIPHSLGASVSIPWIDSGAKEHTDTFTLCGWWEGPANFTEACAWITQETADGLLPGWDDKDAPCVTLGVTLWQPKDLEKQAALLLADQGISGAAFTTSLAYDQPRREQAAGQSMPYYAPAALVLVCGFLMIYGIAHVDRERDVLFFAGLKAQGMTPRQLRYFLLAKGFFVTLAGLLPGWLIGFFLEYLTAGRLISGISAHPALYFLDWPPFLAAALCTLGTVLLSLLLPMLRLSGSLPARTLREQNGSSRREKGFPDGRITLPRLAFRTLKRSRGRIFLSACALSASTLLLSALWLLFIGLKEDVYLSALSPWDYSITDGSAALSLQIYNQDSRALTQDALRQLADRPETVSVSALKTREISLTASAALRKRLTDFYNQPYDETRTLRDTQKAFPEWCQGLSRLEQTGEYTALVIGMEGAYLDYLLEYSPFTSGSFDEDAFLSGRYVITGGAWHEGVSAPMAGETVTLAGQTFSVLGSVMHDDAYLSGSDSPEAAFSIAFILPLPAFDALFPGQGIRQIAVNIDHSAQASFEAWLDGWTQSLARGVGLNRRSEYQANFANARLNMVLPQLIVSAVLMGIALLNFCDLLIAKAVSRRREFAVYESLGMTGGQLASLLLLEGFLYGGLYALFIGPPAVLFTRFVMPGFVSGYSWASVYTFSLAPLWIILPVILLLCLLVPLSCLCFLRRGSIRQRMGTERRS</sequence>
<evidence type="ECO:0000256" key="1">
    <source>
        <dbReference type="ARBA" id="ARBA00004651"/>
    </source>
</evidence>
<evidence type="ECO:0000313" key="9">
    <source>
        <dbReference type="EMBL" id="HJB91988.1"/>
    </source>
</evidence>
<feature type="transmembrane region" description="Helical" evidence="7">
    <location>
        <begin position="358"/>
        <end position="378"/>
    </location>
</feature>
<dbReference type="InterPro" id="IPR050250">
    <property type="entry name" value="Macrolide_Exporter_MacB"/>
</dbReference>
<name>A0A9D2SEH9_9FIRM</name>
<comment type="subcellular location">
    <subcellularLocation>
        <location evidence="1">Cell membrane</location>
        <topology evidence="1">Multi-pass membrane protein</topology>
    </subcellularLocation>
</comment>
<dbReference type="PANTHER" id="PTHR30572:SF4">
    <property type="entry name" value="ABC TRANSPORTER PERMEASE YTRF"/>
    <property type="match status" value="1"/>
</dbReference>
<dbReference type="InterPro" id="IPR003838">
    <property type="entry name" value="ABC3_permease_C"/>
</dbReference>
<feature type="transmembrane region" description="Helical" evidence="7">
    <location>
        <begin position="768"/>
        <end position="790"/>
    </location>
</feature>
<feature type="transmembrane region" description="Helical" evidence="7">
    <location>
        <begin position="810"/>
        <end position="832"/>
    </location>
</feature>
<dbReference type="Pfam" id="PF02687">
    <property type="entry name" value="FtsX"/>
    <property type="match status" value="2"/>
</dbReference>
<keyword evidence="2" id="KW-1003">Cell membrane</keyword>
<evidence type="ECO:0000313" key="10">
    <source>
        <dbReference type="Proteomes" id="UP000886883"/>
    </source>
</evidence>
<comment type="similarity">
    <text evidence="6">Belongs to the ABC-4 integral membrane protein family.</text>
</comment>
<keyword evidence="3 7" id="KW-0812">Transmembrane</keyword>
<dbReference type="Proteomes" id="UP000886883">
    <property type="component" value="Unassembled WGS sequence"/>
</dbReference>
<protein>
    <submittedName>
        <fullName evidence="9">FtsX-like permease family protein</fullName>
    </submittedName>
</protein>
<dbReference type="GO" id="GO:0022857">
    <property type="term" value="F:transmembrane transporter activity"/>
    <property type="evidence" value="ECO:0007669"/>
    <property type="project" value="TreeGrafter"/>
</dbReference>
<evidence type="ECO:0000256" key="2">
    <source>
        <dbReference type="ARBA" id="ARBA00022475"/>
    </source>
</evidence>
<dbReference type="EMBL" id="DWXE01000040">
    <property type="protein sequence ID" value="HJB91988.1"/>
    <property type="molecule type" value="Genomic_DNA"/>
</dbReference>
<feature type="transmembrane region" description="Helical" evidence="7">
    <location>
        <begin position="263"/>
        <end position="282"/>
    </location>
</feature>
<evidence type="ECO:0000259" key="8">
    <source>
        <dbReference type="Pfam" id="PF02687"/>
    </source>
</evidence>
<dbReference type="PANTHER" id="PTHR30572">
    <property type="entry name" value="MEMBRANE COMPONENT OF TRANSPORTER-RELATED"/>
    <property type="match status" value="1"/>
</dbReference>
<feature type="transmembrane region" description="Helical" evidence="7">
    <location>
        <begin position="308"/>
        <end position="332"/>
    </location>
</feature>
<feature type="transmembrane region" description="Helical" evidence="7">
    <location>
        <begin position="717"/>
        <end position="736"/>
    </location>
</feature>
<evidence type="ECO:0000256" key="6">
    <source>
        <dbReference type="ARBA" id="ARBA00038076"/>
    </source>
</evidence>
<comment type="caution">
    <text evidence="9">The sequence shown here is derived from an EMBL/GenBank/DDBJ whole genome shotgun (WGS) entry which is preliminary data.</text>
</comment>
<evidence type="ECO:0000256" key="3">
    <source>
        <dbReference type="ARBA" id="ARBA00022692"/>
    </source>
</evidence>
<organism evidence="9 10">
    <name type="scientific">Candidatus Eisenbergiella merdigallinarum</name>
    <dbReference type="NCBI Taxonomy" id="2838552"/>
    <lineage>
        <taxon>Bacteria</taxon>
        <taxon>Bacillati</taxon>
        <taxon>Bacillota</taxon>
        <taxon>Clostridia</taxon>
        <taxon>Lachnospirales</taxon>
        <taxon>Lachnospiraceae</taxon>
        <taxon>Eisenbergiella</taxon>
    </lineage>
</organism>
<gene>
    <name evidence="9" type="ORF">H9763_11070</name>
</gene>
<dbReference type="AlphaFoldDB" id="A0A9D2SEH9"/>
<keyword evidence="4 7" id="KW-1133">Transmembrane helix</keyword>
<keyword evidence="5 7" id="KW-0472">Membrane</keyword>
<dbReference type="GO" id="GO:0005886">
    <property type="term" value="C:plasma membrane"/>
    <property type="evidence" value="ECO:0007669"/>
    <property type="project" value="UniProtKB-SubCell"/>
</dbReference>